<protein>
    <submittedName>
        <fullName evidence="1">Cytidine deaminase</fullName>
    </submittedName>
</protein>
<dbReference type="Gene3D" id="3.40.140.10">
    <property type="entry name" value="Cytidine Deaminase, domain 2"/>
    <property type="match status" value="1"/>
</dbReference>
<dbReference type="STRING" id="27349.A0A0L6UKJ7"/>
<dbReference type="InterPro" id="IPR016193">
    <property type="entry name" value="Cytidine_deaminase-like"/>
</dbReference>
<organism evidence="1 2">
    <name type="scientific">Puccinia sorghi</name>
    <dbReference type="NCBI Taxonomy" id="27349"/>
    <lineage>
        <taxon>Eukaryota</taxon>
        <taxon>Fungi</taxon>
        <taxon>Dikarya</taxon>
        <taxon>Basidiomycota</taxon>
        <taxon>Pucciniomycotina</taxon>
        <taxon>Pucciniomycetes</taxon>
        <taxon>Pucciniales</taxon>
        <taxon>Pucciniaceae</taxon>
        <taxon>Puccinia</taxon>
    </lineage>
</organism>
<dbReference type="EMBL" id="LAVV01010996">
    <property type="protein sequence ID" value="KNZ48330.1"/>
    <property type="molecule type" value="Genomic_DNA"/>
</dbReference>
<dbReference type="OrthoDB" id="414540at2759"/>
<name>A0A0L6UKJ7_9BASI</name>
<evidence type="ECO:0000313" key="2">
    <source>
        <dbReference type="Proteomes" id="UP000037035"/>
    </source>
</evidence>
<dbReference type="GO" id="GO:0003824">
    <property type="term" value="F:catalytic activity"/>
    <property type="evidence" value="ECO:0007669"/>
    <property type="project" value="InterPro"/>
</dbReference>
<dbReference type="AlphaFoldDB" id="A0A0L6UKJ7"/>
<reference evidence="1 2" key="1">
    <citation type="submission" date="2015-08" db="EMBL/GenBank/DDBJ databases">
        <title>Next Generation Sequencing and Analysis of the Genome of Puccinia sorghi L Schw, the Causal Agent of Maize Common Rust.</title>
        <authorList>
            <person name="Rochi L."/>
            <person name="Burguener G."/>
            <person name="Darino M."/>
            <person name="Turjanski A."/>
            <person name="Kreff E."/>
            <person name="Dieguez M.J."/>
            <person name="Sacco F."/>
        </authorList>
    </citation>
    <scope>NUCLEOTIDE SEQUENCE [LARGE SCALE GENOMIC DNA]</scope>
    <source>
        <strain evidence="1 2">RO10H11247</strain>
    </source>
</reference>
<keyword evidence="2" id="KW-1185">Reference proteome</keyword>
<dbReference type="VEuPathDB" id="FungiDB:VP01_574g10"/>
<dbReference type="GO" id="GO:0006139">
    <property type="term" value="P:nucleobase-containing compound metabolic process"/>
    <property type="evidence" value="ECO:0007669"/>
    <property type="project" value="UniProtKB-ARBA"/>
</dbReference>
<accession>A0A0L6UKJ7</accession>
<sequence length="95" mass="9983">MSAISDEQVASLCRAALQGPGSCAERTAFVKAVKQFKALAVATDIDGACSPCGMPIYMVHSSFLSSEDLATKVTQKTLGELLPMSFGPGDLERQT</sequence>
<gene>
    <name evidence="1" type="ORF">VP01_574g10</name>
</gene>
<comment type="caution">
    <text evidence="1">The sequence shown here is derived from an EMBL/GenBank/DDBJ whole genome shotgun (WGS) entry which is preliminary data.</text>
</comment>
<dbReference type="CDD" id="cd01283">
    <property type="entry name" value="cytidine_deaminase"/>
    <property type="match status" value="1"/>
</dbReference>
<dbReference type="Proteomes" id="UP000037035">
    <property type="component" value="Unassembled WGS sequence"/>
</dbReference>
<dbReference type="SUPFAM" id="SSF53927">
    <property type="entry name" value="Cytidine deaminase-like"/>
    <property type="match status" value="1"/>
</dbReference>
<proteinExistence type="predicted"/>
<evidence type="ECO:0000313" key="1">
    <source>
        <dbReference type="EMBL" id="KNZ48330.1"/>
    </source>
</evidence>